<proteinExistence type="predicted"/>
<name>A0A8J8NBY6_HALGN</name>
<dbReference type="AlphaFoldDB" id="A0A8J8NBY6"/>
<reference evidence="1" key="1">
    <citation type="submission" date="2019-06" db="EMBL/GenBank/DDBJ databases">
        <authorList>
            <person name="Zheng W."/>
        </authorList>
    </citation>
    <scope>NUCLEOTIDE SEQUENCE</scope>
    <source>
        <strain evidence="1">QDHG01</strain>
    </source>
</reference>
<keyword evidence="2" id="KW-1185">Reference proteome</keyword>
<sequence>MLLAIACYQSYFQMALKQNPLYTFRNNSPSDFLQAMPVNLNKRQQRLLSQTKNPTSACSSLTRPPCCPSTTMCSSIPKAKPVFIVE</sequence>
<protein>
    <submittedName>
        <fullName evidence="1">Uncharacterized protein</fullName>
    </submittedName>
</protein>
<accession>A0A8J8NBY6</accession>
<dbReference type="Proteomes" id="UP000785679">
    <property type="component" value="Unassembled WGS sequence"/>
</dbReference>
<gene>
    <name evidence="1" type="ORF">FGO68_gene10244</name>
</gene>
<organism evidence="1 2">
    <name type="scientific">Halteria grandinella</name>
    <dbReference type="NCBI Taxonomy" id="5974"/>
    <lineage>
        <taxon>Eukaryota</taxon>
        <taxon>Sar</taxon>
        <taxon>Alveolata</taxon>
        <taxon>Ciliophora</taxon>
        <taxon>Intramacronucleata</taxon>
        <taxon>Spirotrichea</taxon>
        <taxon>Stichotrichia</taxon>
        <taxon>Sporadotrichida</taxon>
        <taxon>Halteriidae</taxon>
        <taxon>Halteria</taxon>
    </lineage>
</organism>
<dbReference type="EMBL" id="RRYP01023944">
    <property type="protein sequence ID" value="TNV72158.1"/>
    <property type="molecule type" value="Genomic_DNA"/>
</dbReference>
<evidence type="ECO:0000313" key="1">
    <source>
        <dbReference type="EMBL" id="TNV72158.1"/>
    </source>
</evidence>
<comment type="caution">
    <text evidence="1">The sequence shown here is derived from an EMBL/GenBank/DDBJ whole genome shotgun (WGS) entry which is preliminary data.</text>
</comment>
<evidence type="ECO:0000313" key="2">
    <source>
        <dbReference type="Proteomes" id="UP000785679"/>
    </source>
</evidence>